<protein>
    <recommendedName>
        <fullName evidence="7">Structural maintenance of chromosomes protein</fullName>
    </recommendedName>
</protein>
<organism evidence="10 11">
    <name type="scientific">Cardiocondyla obscurior</name>
    <dbReference type="NCBI Taxonomy" id="286306"/>
    <lineage>
        <taxon>Eukaryota</taxon>
        <taxon>Metazoa</taxon>
        <taxon>Ecdysozoa</taxon>
        <taxon>Arthropoda</taxon>
        <taxon>Hexapoda</taxon>
        <taxon>Insecta</taxon>
        <taxon>Pterygota</taxon>
        <taxon>Neoptera</taxon>
        <taxon>Endopterygota</taxon>
        <taxon>Hymenoptera</taxon>
        <taxon>Apocrita</taxon>
        <taxon>Aculeata</taxon>
        <taxon>Formicoidea</taxon>
        <taxon>Formicidae</taxon>
        <taxon>Myrmicinae</taxon>
        <taxon>Cardiocondyla</taxon>
    </lineage>
</organism>
<evidence type="ECO:0000256" key="4">
    <source>
        <dbReference type="ARBA" id="ARBA00023054"/>
    </source>
</evidence>
<dbReference type="Gene3D" id="3.40.50.300">
    <property type="entry name" value="P-loop containing nucleotide triphosphate hydrolases"/>
    <property type="match status" value="2"/>
</dbReference>
<keyword evidence="4 8" id="KW-0175">Coiled coil</keyword>
<dbReference type="EMBL" id="JADYXP020000003">
    <property type="protein sequence ID" value="KAL0128333.1"/>
    <property type="molecule type" value="Genomic_DNA"/>
</dbReference>
<dbReference type="Gene3D" id="1.20.1060.20">
    <property type="match status" value="1"/>
</dbReference>
<feature type="domain" description="SMC hinge" evidence="9">
    <location>
        <begin position="470"/>
        <end position="589"/>
    </location>
</feature>
<evidence type="ECO:0000256" key="8">
    <source>
        <dbReference type="SAM" id="Coils"/>
    </source>
</evidence>
<dbReference type="Proteomes" id="UP001430953">
    <property type="component" value="Unassembled WGS sequence"/>
</dbReference>
<feature type="coiled-coil region" evidence="8">
    <location>
        <begin position="372"/>
        <end position="434"/>
    </location>
</feature>
<comment type="subcellular location">
    <subcellularLocation>
        <location evidence="1 7">Nucleus</location>
    </subcellularLocation>
</comment>
<evidence type="ECO:0000256" key="3">
    <source>
        <dbReference type="ARBA" id="ARBA00022776"/>
    </source>
</evidence>
<evidence type="ECO:0000256" key="7">
    <source>
        <dbReference type="PIRNR" id="PIRNR005719"/>
    </source>
</evidence>
<dbReference type="InterPro" id="IPR024704">
    <property type="entry name" value="SMC"/>
</dbReference>
<dbReference type="GO" id="GO:0005524">
    <property type="term" value="F:ATP binding"/>
    <property type="evidence" value="ECO:0007669"/>
    <property type="project" value="InterPro"/>
</dbReference>
<gene>
    <name evidence="10" type="ORF">PUN28_003545</name>
</gene>
<dbReference type="AlphaFoldDB" id="A0AAW2GL91"/>
<dbReference type="SUPFAM" id="SSF52540">
    <property type="entry name" value="P-loop containing nucleoside triphosphate hydrolases"/>
    <property type="match status" value="1"/>
</dbReference>
<dbReference type="Pfam" id="PF06470">
    <property type="entry name" value="SMC_hinge"/>
    <property type="match status" value="1"/>
</dbReference>
<evidence type="ECO:0000313" key="10">
    <source>
        <dbReference type="EMBL" id="KAL0128333.1"/>
    </source>
</evidence>
<feature type="coiled-coil region" evidence="8">
    <location>
        <begin position="193"/>
        <end position="318"/>
    </location>
</feature>
<dbReference type="SUPFAM" id="SSF75553">
    <property type="entry name" value="Smc hinge domain"/>
    <property type="match status" value="1"/>
</dbReference>
<feature type="coiled-coil region" evidence="8">
    <location>
        <begin position="820"/>
        <end position="861"/>
    </location>
</feature>
<dbReference type="GO" id="GO:0003677">
    <property type="term" value="F:DNA binding"/>
    <property type="evidence" value="ECO:0007669"/>
    <property type="project" value="TreeGrafter"/>
</dbReference>
<reference evidence="10 11" key="1">
    <citation type="submission" date="2023-03" db="EMBL/GenBank/DDBJ databases">
        <title>High recombination rates correlate with genetic variation in Cardiocondyla obscurior ants.</title>
        <authorList>
            <person name="Errbii M."/>
        </authorList>
    </citation>
    <scope>NUCLEOTIDE SEQUENCE [LARGE SCALE GENOMIC DNA]</scope>
    <source>
        <strain evidence="10">Alpha-2009</strain>
        <tissue evidence="10">Whole body</tissue>
    </source>
</reference>
<dbReference type="InterPro" id="IPR010935">
    <property type="entry name" value="SMC_hinge"/>
</dbReference>
<dbReference type="GO" id="GO:0016887">
    <property type="term" value="F:ATP hydrolysis activity"/>
    <property type="evidence" value="ECO:0007669"/>
    <property type="project" value="InterPro"/>
</dbReference>
<feature type="coiled-coil region" evidence="8">
    <location>
        <begin position="672"/>
        <end position="786"/>
    </location>
</feature>
<evidence type="ECO:0000256" key="1">
    <source>
        <dbReference type="ARBA" id="ARBA00004123"/>
    </source>
</evidence>
<dbReference type="GO" id="GO:0007062">
    <property type="term" value="P:sister chromatid cohesion"/>
    <property type="evidence" value="ECO:0007669"/>
    <property type="project" value="TreeGrafter"/>
</dbReference>
<keyword evidence="11" id="KW-1185">Reference proteome</keyword>
<dbReference type="PIRSF" id="PIRSF005719">
    <property type="entry name" value="SMC"/>
    <property type="match status" value="1"/>
</dbReference>
<dbReference type="GO" id="GO:0051301">
    <property type="term" value="P:cell division"/>
    <property type="evidence" value="ECO:0007669"/>
    <property type="project" value="UniProtKB-KW"/>
</dbReference>
<evidence type="ECO:0000256" key="2">
    <source>
        <dbReference type="ARBA" id="ARBA00022618"/>
    </source>
</evidence>
<evidence type="ECO:0000259" key="9">
    <source>
        <dbReference type="SMART" id="SM00968"/>
    </source>
</evidence>
<dbReference type="SMART" id="SM00968">
    <property type="entry name" value="SMC_hinge"/>
    <property type="match status" value="1"/>
</dbReference>
<accession>A0AAW2GL91</accession>
<comment type="caution">
    <text evidence="10">The sequence shown here is derived from an EMBL/GenBank/DDBJ whole genome shotgun (WGS) entry which is preliminary data.</text>
</comment>
<evidence type="ECO:0000256" key="5">
    <source>
        <dbReference type="ARBA" id="ARBA00023242"/>
    </source>
</evidence>
<feature type="coiled-coil region" evidence="8">
    <location>
        <begin position="984"/>
        <end position="1018"/>
    </location>
</feature>
<proteinExistence type="inferred from homology"/>
<sequence length="1180" mass="138150">MDAIRFALGDKLSALRVKCLGELIYGYNTDKGPVKDVTYVKLILKIVDKIKDEVTKRNFIRKIYNNKTYYYIDDKIVTYTIYITELQNIGLNLKTQSFFVSQGCIEHFAMKSPKELTAIFEEISDSIMYKTDYENLKLKLLSAEEEVFFQHQIKKVKLNEKKYALMEKAEENKYLQLEKQYNEDKLKYQLIQLVFIKNEFESLQNKMLKIKSQLDRHQQAKEIAGLEHETLISHLKPLSNGVQNMEEAIFEKENVLERKKKNHIILKDSKSYWQKKCDFARISLDNANKACDINKKVIQELKDELQQINLQLTELRNVSQTSIELSNSQIDRYTKLTCEVQHQAKDFVKEKNNLLHDDEPDKDKLNNKNRCKKELEDKIKLMRLTEENHEMRLKKLQDLNKQINITLTEKKAKLHELNEKIIETRDKSLSLENDIAPISKNLSQADLDNDIVLQQIRNDETITTLKQLYSDVYGRLSDLCKPIHSRYNVAVTKVFGKHMNAIVVGTNPTAIQCIQFLKQNKKSREIFLPLDSIKNVHLKTYLRDIEEPRNVKLLYDVISSKLPQFEKVILFVTKNTLVCESPEDARMIAFESQRANDCVSLDGCFYRKDGTMSGGQTDLNIKAKQWQEREILSLIKQKEQLMQEFRKLPNISLMESDVAIINTEVDSFNLRKKFIKTDLNNVENDLVKIRKELDKLDGQLILLNMEISEIQDNIKKRAINIKKVENNINAIKNEIFVEFCKDINVPDIEYYEKNNLRNYKEHERKKREFEEQYDRIENQLEIENKTDTESNVLKWTLAVKKATTEFNKLHKQECQTTFKIERIETDLLELKRNYMVMKKDVENMEKELNDNTSRIDVLEKSYLECHKSYIALFEKIKEIRRKCNTILHECKIENLVIPMSETSYNESEDTFSTSFISTSSNFEALFDCNVLKKIDFSHFPENICRSTENDLRSMAEQLHKELAKNRSEIAAIANPNLKVNDSKIIKISEEIREVNRNLRNCRNKYEEIKTQFESLKKERCKQFLDCLNYVAVELNAIYQKLVKNTLAQAIILTDNLEEPYAGNIIYNCVAPFKGLRSLEYLSGAEKSLASLALLFAIQRYKKISFFIMDEGDAALDPNNVRNVVDFIASEKNVMQFITISLNRKLFSKADMLVGVTTQRYSENVRSKVFGLTLHKYAEEN</sequence>
<keyword evidence="3" id="KW-0498">Mitosis</keyword>
<dbReference type="Pfam" id="PF02463">
    <property type="entry name" value="SMC_N"/>
    <property type="match status" value="1"/>
</dbReference>
<dbReference type="PANTHER" id="PTHR18937">
    <property type="entry name" value="STRUCTURAL MAINTENANCE OF CHROMOSOMES SMC FAMILY MEMBER"/>
    <property type="match status" value="1"/>
</dbReference>
<dbReference type="InterPro" id="IPR027417">
    <property type="entry name" value="P-loop_NTPase"/>
</dbReference>
<dbReference type="GO" id="GO:0008278">
    <property type="term" value="C:cohesin complex"/>
    <property type="evidence" value="ECO:0007669"/>
    <property type="project" value="TreeGrafter"/>
</dbReference>
<evidence type="ECO:0000256" key="6">
    <source>
        <dbReference type="ARBA" id="ARBA00023306"/>
    </source>
</evidence>
<dbReference type="PANTHER" id="PTHR18937:SF12">
    <property type="entry name" value="STRUCTURAL MAINTENANCE OF CHROMOSOMES PROTEIN"/>
    <property type="match status" value="1"/>
</dbReference>
<keyword evidence="6" id="KW-0131">Cell cycle</keyword>
<dbReference type="InterPro" id="IPR003395">
    <property type="entry name" value="RecF/RecN/SMC_N"/>
</dbReference>
<dbReference type="Gene3D" id="3.30.70.1620">
    <property type="match status" value="1"/>
</dbReference>
<name>A0AAW2GL91_9HYME</name>
<comment type="similarity">
    <text evidence="7">Belongs to the SMC family.</text>
</comment>
<keyword evidence="2" id="KW-0132">Cell division</keyword>
<keyword evidence="5 7" id="KW-0539">Nucleus</keyword>
<dbReference type="GO" id="GO:0005634">
    <property type="term" value="C:nucleus"/>
    <property type="evidence" value="ECO:0007669"/>
    <property type="project" value="UniProtKB-SubCell"/>
</dbReference>
<dbReference type="InterPro" id="IPR036277">
    <property type="entry name" value="SMC_hinge_sf"/>
</dbReference>
<evidence type="ECO:0000313" key="11">
    <source>
        <dbReference type="Proteomes" id="UP001430953"/>
    </source>
</evidence>